<feature type="region of interest" description="Disordered" evidence="1">
    <location>
        <begin position="73"/>
        <end position="106"/>
    </location>
</feature>
<accession>A0AAD9F7D6</accession>
<gene>
    <name evidence="2" type="ORF">KUDE01_029193</name>
</gene>
<dbReference type="EMBL" id="JASDAP010000018">
    <property type="protein sequence ID" value="KAK1888410.1"/>
    <property type="molecule type" value="Genomic_DNA"/>
</dbReference>
<keyword evidence="3" id="KW-1185">Reference proteome</keyword>
<comment type="caution">
    <text evidence="2">The sequence shown here is derived from an EMBL/GenBank/DDBJ whole genome shotgun (WGS) entry which is preliminary data.</text>
</comment>
<evidence type="ECO:0000256" key="1">
    <source>
        <dbReference type="SAM" id="MobiDB-lite"/>
    </source>
</evidence>
<reference evidence="2" key="1">
    <citation type="submission" date="2023-04" db="EMBL/GenBank/DDBJ databases">
        <title>Chromosome-level genome of Chaenocephalus aceratus.</title>
        <authorList>
            <person name="Park H."/>
        </authorList>
    </citation>
    <scope>NUCLEOTIDE SEQUENCE</scope>
    <source>
        <strain evidence="2">DE</strain>
        <tissue evidence="2">Muscle</tissue>
    </source>
</reference>
<evidence type="ECO:0000313" key="2">
    <source>
        <dbReference type="EMBL" id="KAK1888410.1"/>
    </source>
</evidence>
<dbReference type="AlphaFoldDB" id="A0AAD9F7D6"/>
<proteinExistence type="predicted"/>
<name>A0AAD9F7D6_DISEL</name>
<organism evidence="2 3">
    <name type="scientific">Dissostichus eleginoides</name>
    <name type="common">Patagonian toothfish</name>
    <name type="synonym">Dissostichus amissus</name>
    <dbReference type="NCBI Taxonomy" id="100907"/>
    <lineage>
        <taxon>Eukaryota</taxon>
        <taxon>Metazoa</taxon>
        <taxon>Chordata</taxon>
        <taxon>Craniata</taxon>
        <taxon>Vertebrata</taxon>
        <taxon>Euteleostomi</taxon>
        <taxon>Actinopterygii</taxon>
        <taxon>Neopterygii</taxon>
        <taxon>Teleostei</taxon>
        <taxon>Neoteleostei</taxon>
        <taxon>Acanthomorphata</taxon>
        <taxon>Eupercaria</taxon>
        <taxon>Perciformes</taxon>
        <taxon>Notothenioidei</taxon>
        <taxon>Nototheniidae</taxon>
        <taxon>Dissostichus</taxon>
    </lineage>
</organism>
<evidence type="ECO:0000313" key="3">
    <source>
        <dbReference type="Proteomes" id="UP001228049"/>
    </source>
</evidence>
<sequence>GTAEAPRSPSLAAWAGLRFRWGSPRCLCVRHRLTISINTFGWMQRSKGHHVLLYILPRDLQIGSVSLTITPPPTTQSPCWDTAAAAAPLEPAESRGPEREESRRSN</sequence>
<dbReference type="Proteomes" id="UP001228049">
    <property type="component" value="Unassembled WGS sequence"/>
</dbReference>
<feature type="non-terminal residue" evidence="2">
    <location>
        <position position="106"/>
    </location>
</feature>
<protein>
    <submittedName>
        <fullName evidence="2">Uncharacterized protein</fullName>
    </submittedName>
</protein>
<feature type="compositionally biased region" description="Basic and acidic residues" evidence="1">
    <location>
        <begin position="92"/>
        <end position="106"/>
    </location>
</feature>